<proteinExistence type="predicted"/>
<sequence>MDYELRHLQHCTVAYVDDIVIYTDTTAEQHLKDVEEVLQTLANAGIRLHSGPGAAGPEGCALRWKVLEAD</sequence>
<organism evidence="2 3">
    <name type="scientific">Cymbomonas tetramitiformis</name>
    <dbReference type="NCBI Taxonomy" id="36881"/>
    <lineage>
        <taxon>Eukaryota</taxon>
        <taxon>Viridiplantae</taxon>
        <taxon>Chlorophyta</taxon>
        <taxon>Pyramimonadophyceae</taxon>
        <taxon>Pyramimonadales</taxon>
        <taxon>Pyramimonadaceae</taxon>
        <taxon>Cymbomonas</taxon>
    </lineage>
</organism>
<dbReference type="SUPFAM" id="SSF56672">
    <property type="entry name" value="DNA/RNA polymerases"/>
    <property type="match status" value="1"/>
</dbReference>
<dbReference type="InterPro" id="IPR043502">
    <property type="entry name" value="DNA/RNA_pol_sf"/>
</dbReference>
<dbReference type="InterPro" id="IPR000477">
    <property type="entry name" value="RT_dom"/>
</dbReference>
<keyword evidence="3" id="KW-1185">Reference proteome</keyword>
<name>A0AAE0G090_9CHLO</name>
<accession>A0AAE0G090</accession>
<protein>
    <recommendedName>
        <fullName evidence="1">Reverse transcriptase domain-containing protein</fullName>
    </recommendedName>
</protein>
<evidence type="ECO:0000313" key="2">
    <source>
        <dbReference type="EMBL" id="KAK3269276.1"/>
    </source>
</evidence>
<comment type="caution">
    <text evidence="2">The sequence shown here is derived from an EMBL/GenBank/DDBJ whole genome shotgun (WGS) entry which is preliminary data.</text>
</comment>
<feature type="domain" description="Reverse transcriptase" evidence="1">
    <location>
        <begin position="5"/>
        <end position="49"/>
    </location>
</feature>
<dbReference type="Gene3D" id="3.30.70.270">
    <property type="match status" value="1"/>
</dbReference>
<reference evidence="2 3" key="1">
    <citation type="journal article" date="2015" name="Genome Biol. Evol.">
        <title>Comparative Genomics of a Bacterivorous Green Alga Reveals Evolutionary Causalities and Consequences of Phago-Mixotrophic Mode of Nutrition.</title>
        <authorList>
            <person name="Burns J.A."/>
            <person name="Paasch A."/>
            <person name="Narechania A."/>
            <person name="Kim E."/>
        </authorList>
    </citation>
    <scope>NUCLEOTIDE SEQUENCE [LARGE SCALE GENOMIC DNA]</scope>
    <source>
        <strain evidence="2 3">PLY_AMNH</strain>
    </source>
</reference>
<dbReference type="Pfam" id="PF00078">
    <property type="entry name" value="RVT_1"/>
    <property type="match status" value="1"/>
</dbReference>
<dbReference type="EMBL" id="LGRX02011090">
    <property type="protein sequence ID" value="KAK3269276.1"/>
    <property type="molecule type" value="Genomic_DNA"/>
</dbReference>
<gene>
    <name evidence="2" type="ORF">CYMTET_22275</name>
</gene>
<evidence type="ECO:0000313" key="3">
    <source>
        <dbReference type="Proteomes" id="UP001190700"/>
    </source>
</evidence>
<evidence type="ECO:0000259" key="1">
    <source>
        <dbReference type="Pfam" id="PF00078"/>
    </source>
</evidence>
<dbReference type="AlphaFoldDB" id="A0AAE0G090"/>
<dbReference type="InterPro" id="IPR043128">
    <property type="entry name" value="Rev_trsase/Diguanyl_cyclase"/>
</dbReference>
<dbReference type="Proteomes" id="UP001190700">
    <property type="component" value="Unassembled WGS sequence"/>
</dbReference>